<feature type="transmembrane region" description="Helical" evidence="1">
    <location>
        <begin position="58"/>
        <end position="83"/>
    </location>
</feature>
<sequence>MTLCDIFISKRPCRILHFHHSLAVFLPYVTFSIIYWAAGGRRENGIPAIYPVLNWDNLPLTIPFVLAGLTVGVFFGHALVWALHLLRDRVLRTCTTKDELVDKGHFQSQSNPGFVPDWVL</sequence>
<dbReference type="PhylomeDB" id="E9HFD8"/>
<dbReference type="KEGG" id="dpx:DAPPUDRAFT_258434"/>
<dbReference type="InParanoid" id="E9HFD8"/>
<dbReference type="HOGENOM" id="CLU_147598_0_0_1"/>
<dbReference type="PANTHER" id="PTHR12242">
    <property type="entry name" value="OS02G0130600 PROTEIN-RELATED"/>
    <property type="match status" value="1"/>
</dbReference>
<evidence type="ECO:0000313" key="3">
    <source>
        <dbReference type="Proteomes" id="UP000000305"/>
    </source>
</evidence>
<evidence type="ECO:0000313" key="2">
    <source>
        <dbReference type="EMBL" id="EFX69514.1"/>
    </source>
</evidence>
<keyword evidence="3" id="KW-1185">Reference proteome</keyword>
<dbReference type="Pfam" id="PF21534">
    <property type="entry name" value="Rost"/>
    <property type="match status" value="1"/>
</dbReference>
<protein>
    <submittedName>
        <fullName evidence="2">Uncharacterized protein</fullName>
    </submittedName>
</protein>
<dbReference type="Proteomes" id="UP000000305">
    <property type="component" value="Unassembled WGS sequence"/>
</dbReference>
<dbReference type="PANTHER" id="PTHR12242:SF49">
    <property type="entry name" value="HEADBUTT, ISOFORM E"/>
    <property type="match status" value="1"/>
</dbReference>
<dbReference type="OrthoDB" id="6342053at2759"/>
<keyword evidence="1" id="KW-0472">Membrane</keyword>
<keyword evidence="1" id="KW-1133">Transmembrane helix</keyword>
<evidence type="ECO:0000256" key="1">
    <source>
        <dbReference type="SAM" id="Phobius"/>
    </source>
</evidence>
<dbReference type="STRING" id="6669.E9HFD8"/>
<dbReference type="EMBL" id="GL732635">
    <property type="protein sequence ID" value="EFX69514.1"/>
    <property type="molecule type" value="Genomic_DNA"/>
</dbReference>
<keyword evidence="1" id="KW-0812">Transmembrane</keyword>
<dbReference type="AlphaFoldDB" id="E9HFD8"/>
<organism evidence="2 3">
    <name type="scientific">Daphnia pulex</name>
    <name type="common">Water flea</name>
    <dbReference type="NCBI Taxonomy" id="6669"/>
    <lineage>
        <taxon>Eukaryota</taxon>
        <taxon>Metazoa</taxon>
        <taxon>Ecdysozoa</taxon>
        <taxon>Arthropoda</taxon>
        <taxon>Crustacea</taxon>
        <taxon>Branchiopoda</taxon>
        <taxon>Diplostraca</taxon>
        <taxon>Cladocera</taxon>
        <taxon>Anomopoda</taxon>
        <taxon>Daphniidae</taxon>
        <taxon>Daphnia</taxon>
    </lineage>
</organism>
<name>E9HFD8_DAPPU</name>
<gene>
    <name evidence="2" type="ORF">DAPPUDRAFT_258434</name>
</gene>
<accession>E9HFD8</accession>
<reference evidence="2 3" key="1">
    <citation type="journal article" date="2011" name="Science">
        <title>The ecoresponsive genome of Daphnia pulex.</title>
        <authorList>
            <person name="Colbourne J.K."/>
            <person name="Pfrender M.E."/>
            <person name="Gilbert D."/>
            <person name="Thomas W.K."/>
            <person name="Tucker A."/>
            <person name="Oakley T.H."/>
            <person name="Tokishita S."/>
            <person name="Aerts A."/>
            <person name="Arnold G.J."/>
            <person name="Basu M.K."/>
            <person name="Bauer D.J."/>
            <person name="Caceres C.E."/>
            <person name="Carmel L."/>
            <person name="Casola C."/>
            <person name="Choi J.H."/>
            <person name="Detter J.C."/>
            <person name="Dong Q."/>
            <person name="Dusheyko S."/>
            <person name="Eads B.D."/>
            <person name="Frohlich T."/>
            <person name="Geiler-Samerotte K.A."/>
            <person name="Gerlach D."/>
            <person name="Hatcher P."/>
            <person name="Jogdeo S."/>
            <person name="Krijgsveld J."/>
            <person name="Kriventseva E.V."/>
            <person name="Kultz D."/>
            <person name="Laforsch C."/>
            <person name="Lindquist E."/>
            <person name="Lopez J."/>
            <person name="Manak J.R."/>
            <person name="Muller J."/>
            <person name="Pangilinan J."/>
            <person name="Patwardhan R.P."/>
            <person name="Pitluck S."/>
            <person name="Pritham E.J."/>
            <person name="Rechtsteiner A."/>
            <person name="Rho M."/>
            <person name="Rogozin I.B."/>
            <person name="Sakarya O."/>
            <person name="Salamov A."/>
            <person name="Schaack S."/>
            <person name="Shapiro H."/>
            <person name="Shiga Y."/>
            <person name="Skalitzky C."/>
            <person name="Smith Z."/>
            <person name="Souvorov A."/>
            <person name="Sung W."/>
            <person name="Tang Z."/>
            <person name="Tsuchiya D."/>
            <person name="Tu H."/>
            <person name="Vos H."/>
            <person name="Wang M."/>
            <person name="Wolf Y.I."/>
            <person name="Yamagata H."/>
            <person name="Yamada T."/>
            <person name="Ye Y."/>
            <person name="Shaw J.R."/>
            <person name="Andrews J."/>
            <person name="Crease T.J."/>
            <person name="Tang H."/>
            <person name="Lucas S.M."/>
            <person name="Robertson H.M."/>
            <person name="Bork P."/>
            <person name="Koonin E.V."/>
            <person name="Zdobnov E.M."/>
            <person name="Grigoriev I.V."/>
            <person name="Lynch M."/>
            <person name="Boore J.L."/>
        </authorList>
    </citation>
    <scope>NUCLEOTIDE SEQUENCE [LARGE SCALE GENOMIC DNA]</scope>
</reference>
<feature type="transmembrane region" description="Helical" evidence="1">
    <location>
        <begin position="21"/>
        <end position="38"/>
    </location>
</feature>
<proteinExistence type="predicted"/>
<dbReference type="InterPro" id="IPR049352">
    <property type="entry name" value="Rost"/>
</dbReference>